<dbReference type="Proteomes" id="UP001597368">
    <property type="component" value="Unassembled WGS sequence"/>
</dbReference>
<accession>A0ABW4SPZ4</accession>
<evidence type="ECO:0000313" key="1">
    <source>
        <dbReference type="EMBL" id="MFD1931576.1"/>
    </source>
</evidence>
<name>A0ABW4SPZ4_9ACTN</name>
<comment type="caution">
    <text evidence="1">The sequence shown here is derived from an EMBL/GenBank/DDBJ whole genome shotgun (WGS) entry which is preliminary data.</text>
</comment>
<protein>
    <submittedName>
        <fullName evidence="1">Uncharacterized protein</fullName>
    </submittedName>
</protein>
<dbReference type="RefSeq" id="WP_379571027.1">
    <property type="nucleotide sequence ID" value="NZ_JBHUFV010000015.1"/>
</dbReference>
<proteinExistence type="predicted"/>
<reference evidence="2" key="1">
    <citation type="journal article" date="2019" name="Int. J. Syst. Evol. Microbiol.">
        <title>The Global Catalogue of Microorganisms (GCM) 10K type strain sequencing project: providing services to taxonomists for standard genome sequencing and annotation.</title>
        <authorList>
            <consortium name="The Broad Institute Genomics Platform"/>
            <consortium name="The Broad Institute Genome Sequencing Center for Infectious Disease"/>
            <person name="Wu L."/>
            <person name="Ma J."/>
        </authorList>
    </citation>
    <scope>NUCLEOTIDE SEQUENCE [LARGE SCALE GENOMIC DNA]</scope>
    <source>
        <strain evidence="2">ICMP 6774ER</strain>
    </source>
</reference>
<evidence type="ECO:0000313" key="2">
    <source>
        <dbReference type="Proteomes" id="UP001597368"/>
    </source>
</evidence>
<keyword evidence="2" id="KW-1185">Reference proteome</keyword>
<sequence>MGQDSQGFAYLPDSLRRAMRACADQVDDVAAMQHVFTPAALNRRDFGLAPGAEDVADAYCGDPGRYESVATYLNDLQQALGFIAAALAESETAYAKAGPR</sequence>
<organism evidence="1 2">
    <name type="scientific">Nonomuraea mangrovi</name>
    <dbReference type="NCBI Taxonomy" id="2316207"/>
    <lineage>
        <taxon>Bacteria</taxon>
        <taxon>Bacillati</taxon>
        <taxon>Actinomycetota</taxon>
        <taxon>Actinomycetes</taxon>
        <taxon>Streptosporangiales</taxon>
        <taxon>Streptosporangiaceae</taxon>
        <taxon>Nonomuraea</taxon>
    </lineage>
</organism>
<gene>
    <name evidence="1" type="ORF">ACFSKW_08815</name>
</gene>
<dbReference type="EMBL" id="JBHUFV010000015">
    <property type="protein sequence ID" value="MFD1931576.1"/>
    <property type="molecule type" value="Genomic_DNA"/>
</dbReference>